<sequence>MFELRTVQTLMLLQLLHTRITDVLKLFPDTKHEEQKMTFHEFLQNFCSFRLCRLKKGTKCVFSSNVLIMSFFLFTCIPGKTGCPVGWIYFRSSCYYFSGESGSWDKARNFCKNKGADLVVMNSREEKKFISAFKKKPVWIGLSDKAEEGTFKWVDGSPLTLKFWGGRQPDNGGGEHGEEDCVQFVFEYSGIWNDASCKTSSQGLCEKRAT</sequence>
<dbReference type="InterPro" id="IPR033989">
    <property type="entry name" value="CD209-like_CTLD"/>
</dbReference>
<protein>
    <recommendedName>
        <fullName evidence="2">C-type lectin domain-containing protein</fullName>
    </recommendedName>
</protein>
<dbReference type="Pfam" id="PF00059">
    <property type="entry name" value="Lectin_C"/>
    <property type="match status" value="1"/>
</dbReference>
<dbReference type="PROSITE" id="PS50041">
    <property type="entry name" value="C_TYPE_LECTIN_2"/>
    <property type="match status" value="1"/>
</dbReference>
<organism evidence="3 4">
    <name type="scientific">Oryzias melastigma</name>
    <name type="common">Marine medaka</name>
    <dbReference type="NCBI Taxonomy" id="30732"/>
    <lineage>
        <taxon>Eukaryota</taxon>
        <taxon>Metazoa</taxon>
        <taxon>Chordata</taxon>
        <taxon>Craniata</taxon>
        <taxon>Vertebrata</taxon>
        <taxon>Euteleostomi</taxon>
        <taxon>Actinopterygii</taxon>
        <taxon>Neopterygii</taxon>
        <taxon>Teleostei</taxon>
        <taxon>Neoteleostei</taxon>
        <taxon>Acanthomorphata</taxon>
        <taxon>Ovalentaria</taxon>
        <taxon>Atherinomorphae</taxon>
        <taxon>Beloniformes</taxon>
        <taxon>Adrianichthyidae</taxon>
        <taxon>Oryziinae</taxon>
        <taxon>Oryzias</taxon>
    </lineage>
</organism>
<dbReference type="STRING" id="30732.ENSOMEP00000014091"/>
<reference evidence="3" key="1">
    <citation type="submission" date="2025-08" db="UniProtKB">
        <authorList>
            <consortium name="Ensembl"/>
        </authorList>
    </citation>
    <scope>IDENTIFICATION</scope>
</reference>
<dbReference type="SUPFAM" id="SSF56436">
    <property type="entry name" value="C-type lectin-like"/>
    <property type="match status" value="1"/>
</dbReference>
<evidence type="ECO:0000313" key="4">
    <source>
        <dbReference type="Proteomes" id="UP000261560"/>
    </source>
</evidence>
<dbReference type="PANTHER" id="PTHR22803">
    <property type="entry name" value="MANNOSE, PHOSPHOLIPASE, LECTIN RECEPTOR RELATED"/>
    <property type="match status" value="1"/>
</dbReference>
<evidence type="ECO:0000259" key="2">
    <source>
        <dbReference type="PROSITE" id="PS50041"/>
    </source>
</evidence>
<dbReference type="PaxDb" id="30732-ENSOMEP00000014091"/>
<dbReference type="AlphaFoldDB" id="A0A3B3C835"/>
<dbReference type="OMA" id="CEAFLLW"/>
<keyword evidence="4" id="KW-1185">Reference proteome</keyword>
<accession>A0A3B3C835</accession>
<dbReference type="InterPro" id="IPR050111">
    <property type="entry name" value="C-type_lectin/snaclec_domain"/>
</dbReference>
<evidence type="ECO:0000313" key="3">
    <source>
        <dbReference type="Ensembl" id="ENSOMEP00000014091.1"/>
    </source>
</evidence>
<dbReference type="InterPro" id="IPR001304">
    <property type="entry name" value="C-type_lectin-like"/>
</dbReference>
<dbReference type="Ensembl" id="ENSOMET00000033415.1">
    <property type="protein sequence ID" value="ENSOMEP00000014091.1"/>
    <property type="gene ID" value="ENSOMEG00000015578.1"/>
</dbReference>
<reference evidence="3" key="2">
    <citation type="submission" date="2025-09" db="UniProtKB">
        <authorList>
            <consortium name="Ensembl"/>
        </authorList>
    </citation>
    <scope>IDENTIFICATION</scope>
</reference>
<dbReference type="Gene3D" id="3.10.100.10">
    <property type="entry name" value="Mannose-Binding Protein A, subunit A"/>
    <property type="match status" value="1"/>
</dbReference>
<dbReference type="Proteomes" id="UP000261560">
    <property type="component" value="Unplaced"/>
</dbReference>
<keyword evidence="1" id="KW-0430">Lectin</keyword>
<name>A0A3B3C835_ORYME</name>
<dbReference type="InterPro" id="IPR016186">
    <property type="entry name" value="C-type_lectin-like/link_sf"/>
</dbReference>
<dbReference type="GO" id="GO:0030246">
    <property type="term" value="F:carbohydrate binding"/>
    <property type="evidence" value="ECO:0007669"/>
    <property type="project" value="UniProtKB-KW"/>
</dbReference>
<evidence type="ECO:0000256" key="1">
    <source>
        <dbReference type="ARBA" id="ARBA00022734"/>
    </source>
</evidence>
<dbReference type="CDD" id="cd03590">
    <property type="entry name" value="CLECT_DC-SIGN_like"/>
    <property type="match status" value="1"/>
</dbReference>
<dbReference type="GeneTree" id="ENSGT01030000234575"/>
<dbReference type="InterPro" id="IPR016187">
    <property type="entry name" value="CTDL_fold"/>
</dbReference>
<proteinExistence type="predicted"/>
<feature type="domain" description="C-type lectin" evidence="2">
    <location>
        <begin position="90"/>
        <end position="206"/>
    </location>
</feature>
<dbReference type="SMART" id="SM00034">
    <property type="entry name" value="CLECT"/>
    <property type="match status" value="1"/>
</dbReference>